<dbReference type="SFLD" id="SFLDS00003">
    <property type="entry name" value="Haloacid_Dehalogenase"/>
    <property type="match status" value="1"/>
</dbReference>
<comment type="function">
    <text evidence="17">This magnesium-dependent enzyme catalyzes the hydrolysis of ATP coupled with the transport of calcium. Transports the calcium to the vacuole and participates in the control of the cytosolic free calcium.</text>
</comment>
<feature type="transmembrane region" description="Helical" evidence="18">
    <location>
        <begin position="332"/>
        <end position="353"/>
    </location>
</feature>
<feature type="transmembrane region" description="Helical" evidence="18">
    <location>
        <begin position="1101"/>
        <end position="1126"/>
    </location>
</feature>
<keyword evidence="10" id="KW-0460">Magnesium</keyword>
<gene>
    <name evidence="22" type="ORF">L207DRAFT_521809</name>
</gene>
<dbReference type="SUPFAM" id="SSF81665">
    <property type="entry name" value="Calcium ATPase, transmembrane domain M"/>
    <property type="match status" value="1"/>
</dbReference>
<dbReference type="PANTHER" id="PTHR24093">
    <property type="entry name" value="CATION TRANSPORTING ATPASE"/>
    <property type="match status" value="1"/>
</dbReference>
<dbReference type="InterPro" id="IPR023299">
    <property type="entry name" value="ATPase_P-typ_cyto_dom_N"/>
</dbReference>
<dbReference type="FunFam" id="2.70.150.10:FF:000028">
    <property type="entry name" value="Calcium-transporting ATPase"/>
    <property type="match status" value="1"/>
</dbReference>
<dbReference type="InterPro" id="IPR023298">
    <property type="entry name" value="ATPase_P-typ_TM_dom_sf"/>
</dbReference>
<evidence type="ECO:0000256" key="15">
    <source>
        <dbReference type="ARBA" id="ARBA00038148"/>
    </source>
</evidence>
<comment type="caution">
    <text evidence="18">Lacks conserved residue(s) required for the propagation of feature annotation.</text>
</comment>
<protein>
    <recommendedName>
        <fullName evidence="18">Calcium-transporting ATPase</fullName>
        <ecNumber evidence="18">7.2.2.10</ecNumber>
    </recommendedName>
</protein>
<evidence type="ECO:0000313" key="22">
    <source>
        <dbReference type="EMBL" id="PMD48433.1"/>
    </source>
</evidence>
<keyword evidence="9 18" id="KW-0067">ATP-binding</keyword>
<dbReference type="OrthoDB" id="3352408at2759"/>
<feature type="compositionally biased region" description="Pro residues" evidence="19">
    <location>
        <begin position="1"/>
        <end position="12"/>
    </location>
</feature>
<dbReference type="NCBIfam" id="TIGR01517">
    <property type="entry name" value="ATPase-IIB_Ca"/>
    <property type="match status" value="1"/>
</dbReference>
<feature type="transmembrane region" description="Helical" evidence="18">
    <location>
        <begin position="1212"/>
        <end position="1233"/>
    </location>
</feature>
<evidence type="ECO:0000256" key="7">
    <source>
        <dbReference type="ARBA" id="ARBA00022741"/>
    </source>
</evidence>
<dbReference type="InterPro" id="IPR018303">
    <property type="entry name" value="ATPase_P-typ_P_site"/>
</dbReference>
<dbReference type="GO" id="GO:0005886">
    <property type="term" value="C:plasma membrane"/>
    <property type="evidence" value="ECO:0007669"/>
    <property type="project" value="TreeGrafter"/>
</dbReference>
<name>A0A2J6SCE1_HYAVF</name>
<evidence type="ECO:0000256" key="17">
    <source>
        <dbReference type="ARBA" id="ARBA00059328"/>
    </source>
</evidence>
<comment type="function">
    <text evidence="18">Catalyzes the hydrolysis of ATP coupled with the transport of calcium.</text>
</comment>
<evidence type="ECO:0000256" key="3">
    <source>
        <dbReference type="ARBA" id="ARBA00022554"/>
    </source>
</evidence>
<evidence type="ECO:0000259" key="21">
    <source>
        <dbReference type="Pfam" id="PF00689"/>
    </source>
</evidence>
<dbReference type="InterPro" id="IPR006408">
    <property type="entry name" value="P-type_ATPase_IIB"/>
</dbReference>
<dbReference type="GO" id="GO:0005388">
    <property type="term" value="F:P-type calcium transporter activity"/>
    <property type="evidence" value="ECO:0007669"/>
    <property type="project" value="UniProtKB-EC"/>
</dbReference>
<dbReference type="EC" id="7.2.2.10" evidence="18"/>
<feature type="compositionally biased region" description="Polar residues" evidence="19">
    <location>
        <begin position="50"/>
        <end position="64"/>
    </location>
</feature>
<dbReference type="InterPro" id="IPR006068">
    <property type="entry name" value="ATPase_P-typ_cation-transptr_C"/>
</dbReference>
<dbReference type="FunFam" id="3.40.50.1000:FF:000018">
    <property type="entry name" value="Calcium-transporting ATPase"/>
    <property type="match status" value="1"/>
</dbReference>
<evidence type="ECO:0000313" key="23">
    <source>
        <dbReference type="Proteomes" id="UP000235786"/>
    </source>
</evidence>
<evidence type="ECO:0000256" key="19">
    <source>
        <dbReference type="SAM" id="MobiDB-lite"/>
    </source>
</evidence>
<organism evidence="22 23">
    <name type="scientific">Hyaloscypha variabilis (strain UAMH 11265 / GT02V1 / F)</name>
    <name type="common">Meliniomyces variabilis</name>
    <dbReference type="NCBI Taxonomy" id="1149755"/>
    <lineage>
        <taxon>Eukaryota</taxon>
        <taxon>Fungi</taxon>
        <taxon>Dikarya</taxon>
        <taxon>Ascomycota</taxon>
        <taxon>Pezizomycotina</taxon>
        <taxon>Leotiomycetes</taxon>
        <taxon>Helotiales</taxon>
        <taxon>Hyaloscyphaceae</taxon>
        <taxon>Hyaloscypha</taxon>
        <taxon>Hyaloscypha variabilis</taxon>
    </lineage>
</organism>
<evidence type="ECO:0000256" key="13">
    <source>
        <dbReference type="ARBA" id="ARBA00023065"/>
    </source>
</evidence>
<evidence type="ECO:0000256" key="4">
    <source>
        <dbReference type="ARBA" id="ARBA00022568"/>
    </source>
</evidence>
<dbReference type="Pfam" id="PF00122">
    <property type="entry name" value="E1-E2_ATPase"/>
    <property type="match status" value="1"/>
</dbReference>
<feature type="transmembrane region" description="Helical" evidence="18">
    <location>
        <begin position="1179"/>
        <end position="1200"/>
    </location>
</feature>
<dbReference type="Gene3D" id="1.20.1110.10">
    <property type="entry name" value="Calcium-transporting ATPase, transmembrane domain"/>
    <property type="match status" value="1"/>
</dbReference>
<keyword evidence="12 18" id="KW-1133">Transmembrane helix</keyword>
<keyword evidence="8 18" id="KW-0106">Calcium</keyword>
<feature type="region of interest" description="Disordered" evidence="19">
    <location>
        <begin position="1302"/>
        <end position="1357"/>
    </location>
</feature>
<feature type="transmembrane region" description="Helical" evidence="18">
    <location>
        <begin position="1059"/>
        <end position="1080"/>
    </location>
</feature>
<feature type="compositionally biased region" description="Basic and acidic residues" evidence="19">
    <location>
        <begin position="1401"/>
        <end position="1423"/>
    </location>
</feature>
<dbReference type="PANTHER" id="PTHR24093:SF369">
    <property type="entry name" value="CALCIUM-TRANSPORTING ATPASE"/>
    <property type="match status" value="1"/>
</dbReference>
<dbReference type="Gene3D" id="3.40.50.1000">
    <property type="entry name" value="HAD superfamily/HAD-like"/>
    <property type="match status" value="1"/>
</dbReference>
<dbReference type="PRINTS" id="PR00120">
    <property type="entry name" value="HATPASE"/>
</dbReference>
<feature type="region of interest" description="Disordered" evidence="19">
    <location>
        <begin position="1"/>
        <end position="189"/>
    </location>
</feature>
<dbReference type="PROSITE" id="PS00154">
    <property type="entry name" value="ATPASE_E1_E2"/>
    <property type="match status" value="1"/>
</dbReference>
<evidence type="ECO:0000256" key="9">
    <source>
        <dbReference type="ARBA" id="ARBA00022840"/>
    </source>
</evidence>
<keyword evidence="6" id="KW-0479">Metal-binding</keyword>
<reference evidence="22 23" key="1">
    <citation type="submission" date="2016-04" db="EMBL/GenBank/DDBJ databases">
        <title>A degradative enzymes factory behind the ericoid mycorrhizal symbiosis.</title>
        <authorList>
            <consortium name="DOE Joint Genome Institute"/>
            <person name="Martino E."/>
            <person name="Morin E."/>
            <person name="Grelet G."/>
            <person name="Kuo A."/>
            <person name="Kohler A."/>
            <person name="Daghino S."/>
            <person name="Barry K."/>
            <person name="Choi C."/>
            <person name="Cichocki N."/>
            <person name="Clum A."/>
            <person name="Copeland A."/>
            <person name="Hainaut M."/>
            <person name="Haridas S."/>
            <person name="Labutti K."/>
            <person name="Lindquist E."/>
            <person name="Lipzen A."/>
            <person name="Khouja H.-R."/>
            <person name="Murat C."/>
            <person name="Ohm R."/>
            <person name="Olson A."/>
            <person name="Spatafora J."/>
            <person name="Veneault-Fourrey C."/>
            <person name="Henrissat B."/>
            <person name="Grigoriev I."/>
            <person name="Martin F."/>
            <person name="Perotto S."/>
        </authorList>
    </citation>
    <scope>NUCLEOTIDE SEQUENCE [LARGE SCALE GENOMIC DNA]</scope>
    <source>
        <strain evidence="22 23">F</strain>
    </source>
</reference>
<evidence type="ECO:0000256" key="5">
    <source>
        <dbReference type="ARBA" id="ARBA00022692"/>
    </source>
</evidence>
<feature type="transmembrane region" description="Helical" evidence="18">
    <location>
        <begin position="1353"/>
        <end position="1374"/>
    </location>
</feature>
<evidence type="ECO:0000256" key="16">
    <source>
        <dbReference type="ARBA" id="ARBA00048694"/>
    </source>
</evidence>
<dbReference type="GO" id="GO:0046872">
    <property type="term" value="F:metal ion binding"/>
    <property type="evidence" value="ECO:0007669"/>
    <property type="project" value="UniProtKB-KW"/>
</dbReference>
<keyword evidence="11" id="KW-1278">Translocase</keyword>
<evidence type="ECO:0000259" key="20">
    <source>
        <dbReference type="Pfam" id="PF00122"/>
    </source>
</evidence>
<dbReference type="InterPro" id="IPR059000">
    <property type="entry name" value="ATPase_P-type_domA"/>
</dbReference>
<feature type="domain" description="P-type ATPase A" evidence="20">
    <location>
        <begin position="401"/>
        <end position="514"/>
    </location>
</feature>
<accession>A0A2J6SCE1</accession>
<keyword evidence="7 18" id="KW-0547">Nucleotide-binding</keyword>
<evidence type="ECO:0000256" key="14">
    <source>
        <dbReference type="ARBA" id="ARBA00023136"/>
    </source>
</evidence>
<dbReference type="SFLD" id="SFLDF00027">
    <property type="entry name" value="p-type_atpase"/>
    <property type="match status" value="1"/>
</dbReference>
<dbReference type="NCBIfam" id="TIGR01494">
    <property type="entry name" value="ATPase_P-type"/>
    <property type="match status" value="2"/>
</dbReference>
<feature type="compositionally biased region" description="Polar residues" evidence="19">
    <location>
        <begin position="109"/>
        <end position="119"/>
    </location>
</feature>
<dbReference type="GO" id="GO:0016887">
    <property type="term" value="F:ATP hydrolysis activity"/>
    <property type="evidence" value="ECO:0007669"/>
    <property type="project" value="InterPro"/>
</dbReference>
<feature type="transmembrane region" description="Helical" evidence="18">
    <location>
        <begin position="1031"/>
        <end position="1053"/>
    </location>
</feature>
<evidence type="ECO:0000256" key="12">
    <source>
        <dbReference type="ARBA" id="ARBA00022989"/>
    </source>
</evidence>
<feature type="transmembrane region" description="Helical" evidence="18">
    <location>
        <begin position="365"/>
        <end position="385"/>
    </location>
</feature>
<keyword evidence="4 18" id="KW-0109">Calcium transport</keyword>
<dbReference type="GO" id="GO:0005774">
    <property type="term" value="C:vacuolar membrane"/>
    <property type="evidence" value="ECO:0007669"/>
    <property type="project" value="UniProtKB-SubCell"/>
</dbReference>
<dbReference type="Pfam" id="PF13246">
    <property type="entry name" value="Cation_ATPase"/>
    <property type="match status" value="1"/>
</dbReference>
<dbReference type="GO" id="GO:0006874">
    <property type="term" value="P:intracellular calcium ion homeostasis"/>
    <property type="evidence" value="ECO:0007669"/>
    <property type="project" value="TreeGrafter"/>
</dbReference>
<evidence type="ECO:0000256" key="10">
    <source>
        <dbReference type="ARBA" id="ARBA00022842"/>
    </source>
</evidence>
<feature type="compositionally biased region" description="Polar residues" evidence="19">
    <location>
        <begin position="1331"/>
        <end position="1340"/>
    </location>
</feature>
<feature type="domain" description="Cation-transporting P-type ATPase C-terminal" evidence="21">
    <location>
        <begin position="1058"/>
        <end position="1232"/>
    </location>
</feature>
<comment type="catalytic activity">
    <reaction evidence="16 18">
        <text>Ca(2+)(in) + ATP + H2O = Ca(2+)(out) + ADP + phosphate + H(+)</text>
        <dbReference type="Rhea" id="RHEA:18105"/>
        <dbReference type="ChEBI" id="CHEBI:15377"/>
        <dbReference type="ChEBI" id="CHEBI:15378"/>
        <dbReference type="ChEBI" id="CHEBI:29108"/>
        <dbReference type="ChEBI" id="CHEBI:30616"/>
        <dbReference type="ChEBI" id="CHEBI:43474"/>
        <dbReference type="ChEBI" id="CHEBI:456216"/>
        <dbReference type="EC" id="7.2.2.10"/>
    </reaction>
</comment>
<keyword evidence="13 18" id="KW-0406">Ion transport</keyword>
<comment type="subcellular location">
    <subcellularLocation>
        <location evidence="18">Membrane</location>
        <topology evidence="18">Multi-pass membrane protein</topology>
    </subcellularLocation>
    <subcellularLocation>
        <location evidence="1">Vacuole membrane</location>
        <topology evidence="1">Multi-pass membrane protein</topology>
    </subcellularLocation>
</comment>
<keyword evidence="2 18" id="KW-0813">Transport</keyword>
<keyword evidence="23" id="KW-1185">Reference proteome</keyword>
<dbReference type="GO" id="GO:0005524">
    <property type="term" value="F:ATP binding"/>
    <property type="evidence" value="ECO:0007669"/>
    <property type="project" value="UniProtKB-KW"/>
</dbReference>
<dbReference type="Pfam" id="PF00689">
    <property type="entry name" value="Cation_ATPase_C"/>
    <property type="match status" value="1"/>
</dbReference>
<evidence type="ECO:0000256" key="11">
    <source>
        <dbReference type="ARBA" id="ARBA00022967"/>
    </source>
</evidence>
<sequence>MADPGGTPPSPSPGGRRQRAPTITIDTSAVSPNSPPQEMDSDAVALRAIPNTSSTLQGEPSSQLSRDDTGPSNGNRSHHSNHHSQASRISIPELRASSSFDSRDRDSRPTSPHNVSSPTARWGDKSTAFLAVPVSRSRQNSIESETGSHAKTDYSGETFANSSQGERDRTFGKAPGNDDIMNDTEALTPDPGTEEDFEVVDNSFAFSQGQLNKLINPKNLAAFYALGGLGGLEKGLRTDRKAGLNVDESDLDGTVSFEEAKAAARKSISPPAYDSKPPLVRVDSKESSVSVRRPSPDDTFYDRKRVFKDNRLPAKKGKNLLQLMWITYNDKVLILLSIAAAISLAVGLYQTFGTKHDAEHPPIEWVEGVAIIVAIVIVVVVGSLNDWQKEQQFVKLNKKKQDRNVNVIRSGKTREISVFDVLVGDVMHLEPGDMIPVDGIFIEGHNVKCDESQTTGESDLLKKHPADDVYTAIENHDSLRKLDPFILSGAQVTDGVGTFLVTSTGVNSSYGKTLMSLREDPEVTPLQSKLNTLAEYIAKLGGAAGLLLFIVLFIEFLVRLPHNSGTPTEKGQQFLQIFIVTVTIIVVAVPEGLPLAVTLALAFATTRMLKDNNLVRHLKACEVMGNATTICSDKTGTLTENKMTVVAGTLGTSSRFGGTVNTSETSNGNAKGKQTQLEAPVENLSPQEVVTSLSQGVRTLLKDSIAINSTAFEGDVEGVKTFVGSKTETALLQFAKDFLAMDSVDQERSNANVVQLIPFDSSRKCMGVVVRLDKGHHRLYVKGASEILLEKCTALIHDPTQEPTASQMTEDNRQTLTNLIDNYATRSLRTIAMVYRDFDKWPPRGARTVDGEGSEVVFEDIFTDMVLLSIVGIQDPLRQGVAEAVATCQKAGVIVRMVTGDNMVTARAIATECGIFTRGGLIMEGPAFRKLSKTQMDQAIPRLQVLARSSPKDKQILVRRLKELGETVAVTGDGTNDAPALKTADVGFSMGISGTEVAKEASAIILMDDNFKSIVKAMMWGRAVNDAVKKFLQFQVTVNITAVLLTFITAVSSPDEESVLTAVQLLWVNLIMDTMAALALATDPPTESILNRKPDPKSAPLISIAMWKMIIGEALYQLAITLLLYYGSESILSYGTAEEQARIPTLVFNTFVWMQIFNQWNNRRLDNKFNIFEGVSRNWFFIGINCIMVGGQVMIIFVGGKAFNVVHLNRAQWLYSVILGALSIPIGAAIRLVPDELIVRFIPSYLKHRPKGPEVTISDEEEHFRFPRPLADVKEELSFLKRVKGGRLNNLKFAMQDARDQFLPRSRSGSRSRSNSVPQTPNGEPHREDSFGSQGTHVTPSSRKRGRSNRSRSNSALGATTVMAGIIAGSVAGWSPIERNYNSENESTRFQRWNARTELESRDDVEIHPATRPDDPVITERPHNLGGPPSQIPEVTPEPATQAPRSPPRAVTRS</sequence>
<proteinExistence type="inferred from homology"/>
<keyword evidence="5 18" id="KW-0812">Transmembrane</keyword>
<dbReference type="FunFam" id="1.20.1110.10:FF:000039">
    <property type="entry name" value="Calcium-transporting ATPase"/>
    <property type="match status" value="1"/>
</dbReference>
<comment type="similarity">
    <text evidence="15 18">Belongs to the cation transport ATPase (P-type) (TC 3.A.3) family.</text>
</comment>
<feature type="transmembrane region" description="Helical" evidence="18">
    <location>
        <begin position="577"/>
        <end position="604"/>
    </location>
</feature>
<evidence type="ECO:0000256" key="1">
    <source>
        <dbReference type="ARBA" id="ARBA00004128"/>
    </source>
</evidence>
<feature type="compositionally biased region" description="Low complexity" evidence="19">
    <location>
        <begin position="1305"/>
        <end position="1316"/>
    </location>
</feature>
<evidence type="ECO:0000256" key="6">
    <source>
        <dbReference type="ARBA" id="ARBA00022723"/>
    </source>
</evidence>
<dbReference type="SUPFAM" id="SSF81653">
    <property type="entry name" value="Calcium ATPase, transduction domain A"/>
    <property type="match status" value="1"/>
</dbReference>
<dbReference type="InterPro" id="IPR023214">
    <property type="entry name" value="HAD_sf"/>
</dbReference>
<dbReference type="Proteomes" id="UP000235786">
    <property type="component" value="Unassembled WGS sequence"/>
</dbReference>
<dbReference type="InterPro" id="IPR044492">
    <property type="entry name" value="P_typ_ATPase_HD_dom"/>
</dbReference>
<dbReference type="EMBL" id="KZ613937">
    <property type="protein sequence ID" value="PMD48433.1"/>
    <property type="molecule type" value="Genomic_DNA"/>
</dbReference>
<dbReference type="SFLD" id="SFLDG00002">
    <property type="entry name" value="C1.7:_P-type_atpase_like"/>
    <property type="match status" value="1"/>
</dbReference>
<feature type="transmembrane region" description="Helical" evidence="18">
    <location>
        <begin position="1141"/>
        <end position="1158"/>
    </location>
</feature>
<feature type="region of interest" description="Disordered" evidence="19">
    <location>
        <begin position="1401"/>
        <end position="1454"/>
    </location>
</feature>
<dbReference type="InterPro" id="IPR008250">
    <property type="entry name" value="ATPase_P-typ_transduc_dom_A_sf"/>
</dbReference>
<evidence type="ECO:0000256" key="18">
    <source>
        <dbReference type="RuleBase" id="RU361146"/>
    </source>
</evidence>
<evidence type="ECO:0000256" key="2">
    <source>
        <dbReference type="ARBA" id="ARBA00022448"/>
    </source>
</evidence>
<dbReference type="Gene3D" id="2.70.150.10">
    <property type="entry name" value="Calcium-transporting ATPase, cytoplasmic transduction domain A"/>
    <property type="match status" value="1"/>
</dbReference>
<dbReference type="STRING" id="1149755.A0A2J6SCE1"/>
<dbReference type="SUPFAM" id="SSF81660">
    <property type="entry name" value="Metal cation-transporting ATPase, ATP-binding domain N"/>
    <property type="match status" value="1"/>
</dbReference>
<feature type="region of interest" description="Disordered" evidence="19">
    <location>
        <begin position="266"/>
        <end position="295"/>
    </location>
</feature>
<dbReference type="FunFam" id="3.40.1110.10:FF:000031">
    <property type="entry name" value="Calcium-transporting ATPase"/>
    <property type="match status" value="1"/>
</dbReference>
<evidence type="ECO:0000256" key="8">
    <source>
        <dbReference type="ARBA" id="ARBA00022837"/>
    </source>
</evidence>
<keyword evidence="14 18" id="KW-0472">Membrane</keyword>
<dbReference type="SUPFAM" id="SSF56784">
    <property type="entry name" value="HAD-like"/>
    <property type="match status" value="1"/>
</dbReference>
<keyword evidence="3" id="KW-0926">Vacuole</keyword>
<feature type="transmembrane region" description="Helical" evidence="18">
    <location>
        <begin position="536"/>
        <end position="557"/>
    </location>
</feature>
<dbReference type="Gene3D" id="3.40.1110.10">
    <property type="entry name" value="Calcium-transporting ATPase, cytoplasmic domain N"/>
    <property type="match status" value="1"/>
</dbReference>
<dbReference type="InterPro" id="IPR001757">
    <property type="entry name" value="P_typ_ATPase"/>
</dbReference>
<dbReference type="PRINTS" id="PR00119">
    <property type="entry name" value="CATATPASE"/>
</dbReference>
<feature type="compositionally biased region" description="Polar residues" evidence="19">
    <location>
        <begin position="136"/>
        <end position="145"/>
    </location>
</feature>
<dbReference type="InterPro" id="IPR036412">
    <property type="entry name" value="HAD-like_sf"/>
</dbReference>
<dbReference type="CDD" id="cd02081">
    <property type="entry name" value="P-type_ATPase_Ca_PMCA-like"/>
    <property type="match status" value="1"/>
</dbReference>